<keyword evidence="2" id="KW-0489">Methyltransferase</keyword>
<evidence type="ECO:0000259" key="1">
    <source>
        <dbReference type="Pfam" id="PF08241"/>
    </source>
</evidence>
<keyword evidence="3" id="KW-1185">Reference proteome</keyword>
<sequence>MTSVATSEPGTLSALFEPGTARAERRLVEHARLRPGDAVLVLGAGTGSGLRAAGELVPRGVAIGVDPSAEALRGCAARCPELVGDGRVRLRPGTAEHTGLDDSCVDVAISTDTVHLWPDIAAGFAELHRVLRPGGSLLLSVRRSRLRCKPLDLRLLARNAGFAEVIMRLGSLRPFSARRFELLARKPGVGAS</sequence>
<dbReference type="InterPro" id="IPR029063">
    <property type="entry name" value="SAM-dependent_MTases_sf"/>
</dbReference>
<reference evidence="3" key="1">
    <citation type="journal article" date="2019" name="Int. J. Syst. Evol. Microbiol.">
        <title>The Global Catalogue of Microorganisms (GCM) 10K type strain sequencing project: providing services to taxonomists for standard genome sequencing and annotation.</title>
        <authorList>
            <consortium name="The Broad Institute Genomics Platform"/>
            <consortium name="The Broad Institute Genome Sequencing Center for Infectious Disease"/>
            <person name="Wu L."/>
            <person name="Ma J."/>
        </authorList>
    </citation>
    <scope>NUCLEOTIDE SEQUENCE [LARGE SCALE GENOMIC DNA]</scope>
    <source>
        <strain evidence="3">JCM 17342</strain>
    </source>
</reference>
<comment type="caution">
    <text evidence="2">The sequence shown here is derived from an EMBL/GenBank/DDBJ whole genome shotgun (WGS) entry which is preliminary data.</text>
</comment>
<dbReference type="PANTHER" id="PTHR42912:SF80">
    <property type="entry name" value="METHYLTRANSFERASE DOMAIN-CONTAINING PROTEIN"/>
    <property type="match status" value="1"/>
</dbReference>
<dbReference type="SUPFAM" id="SSF53335">
    <property type="entry name" value="S-adenosyl-L-methionine-dependent methyltransferases"/>
    <property type="match status" value="1"/>
</dbReference>
<dbReference type="EMBL" id="BAABAL010000017">
    <property type="protein sequence ID" value="GAA4017676.1"/>
    <property type="molecule type" value="Genomic_DNA"/>
</dbReference>
<keyword evidence="2" id="KW-0808">Transferase</keyword>
<dbReference type="PANTHER" id="PTHR42912">
    <property type="entry name" value="METHYLTRANSFERASE"/>
    <property type="match status" value="1"/>
</dbReference>
<dbReference type="InterPro" id="IPR013216">
    <property type="entry name" value="Methyltransf_11"/>
</dbReference>
<dbReference type="Proteomes" id="UP001501747">
    <property type="component" value="Unassembled WGS sequence"/>
</dbReference>
<dbReference type="CDD" id="cd02440">
    <property type="entry name" value="AdoMet_MTases"/>
    <property type="match status" value="1"/>
</dbReference>
<evidence type="ECO:0000313" key="3">
    <source>
        <dbReference type="Proteomes" id="UP001501747"/>
    </source>
</evidence>
<name>A0ABP7SWS0_9PSEU</name>
<dbReference type="Gene3D" id="3.40.50.150">
    <property type="entry name" value="Vaccinia Virus protein VP39"/>
    <property type="match status" value="1"/>
</dbReference>
<protein>
    <submittedName>
        <fullName evidence="2">Class I SAM-dependent methyltransferase</fullName>
    </submittedName>
</protein>
<dbReference type="RefSeq" id="WP_344878125.1">
    <property type="nucleotide sequence ID" value="NZ_BAABAL010000017.1"/>
</dbReference>
<gene>
    <name evidence="2" type="ORF">GCM10022247_46280</name>
</gene>
<accession>A0ABP7SWS0</accession>
<organism evidence="2 3">
    <name type="scientific">Allokutzneria multivorans</name>
    <dbReference type="NCBI Taxonomy" id="1142134"/>
    <lineage>
        <taxon>Bacteria</taxon>
        <taxon>Bacillati</taxon>
        <taxon>Actinomycetota</taxon>
        <taxon>Actinomycetes</taxon>
        <taxon>Pseudonocardiales</taxon>
        <taxon>Pseudonocardiaceae</taxon>
        <taxon>Allokutzneria</taxon>
    </lineage>
</organism>
<dbReference type="GO" id="GO:0008168">
    <property type="term" value="F:methyltransferase activity"/>
    <property type="evidence" value="ECO:0007669"/>
    <property type="project" value="UniProtKB-KW"/>
</dbReference>
<proteinExistence type="predicted"/>
<evidence type="ECO:0000313" key="2">
    <source>
        <dbReference type="EMBL" id="GAA4017676.1"/>
    </source>
</evidence>
<dbReference type="InterPro" id="IPR050508">
    <property type="entry name" value="Methyltransf_Superfamily"/>
</dbReference>
<feature type="domain" description="Methyltransferase type 11" evidence="1">
    <location>
        <begin position="41"/>
        <end position="138"/>
    </location>
</feature>
<dbReference type="Pfam" id="PF08241">
    <property type="entry name" value="Methyltransf_11"/>
    <property type="match status" value="1"/>
</dbReference>
<dbReference type="GO" id="GO:0032259">
    <property type="term" value="P:methylation"/>
    <property type="evidence" value="ECO:0007669"/>
    <property type="project" value="UniProtKB-KW"/>
</dbReference>